<keyword evidence="13" id="KW-0548">Nucleotidyltransferase</keyword>
<name>A0ABV2BRG7_9GAMM</name>
<dbReference type="CDD" id="cd05398">
    <property type="entry name" value="NT_ClassII-CCAase"/>
    <property type="match status" value="1"/>
</dbReference>
<protein>
    <recommendedName>
        <fullName evidence="7">Poly(A) polymerase I</fullName>
        <shortName evidence="7">PAP I</shortName>
        <ecNumber evidence="7">2.7.7.19</ecNumber>
    </recommendedName>
</protein>
<dbReference type="SUPFAM" id="SSF81891">
    <property type="entry name" value="Poly A polymerase C-terminal region-like"/>
    <property type="match status" value="1"/>
</dbReference>
<keyword evidence="5 7" id="KW-0694">RNA-binding</keyword>
<dbReference type="InterPro" id="IPR010206">
    <property type="entry name" value="PolA_pol_I"/>
</dbReference>
<dbReference type="Pfam" id="PF01743">
    <property type="entry name" value="PolyA_pol"/>
    <property type="match status" value="1"/>
</dbReference>
<keyword evidence="1 7" id="KW-0507">mRNA processing</keyword>
<dbReference type="Proteomes" id="UP001548189">
    <property type="component" value="Unassembled WGS sequence"/>
</dbReference>
<comment type="function">
    <text evidence="7">Adds poly(A) tail to the 3' end of many RNAs, which usually targets these RNAs for decay. Plays a significant role in the global control of gene expression, through influencing the rate of transcript degradation, and in the general RNA quality control.</text>
</comment>
<dbReference type="EC" id="2.7.7.19" evidence="7"/>
<feature type="domain" description="tRNA nucleotidyltransferase/poly(A) polymerase RNA and SrmB- binding" evidence="12">
    <location>
        <begin position="210"/>
        <end position="271"/>
    </location>
</feature>
<evidence type="ECO:0000256" key="7">
    <source>
        <dbReference type="HAMAP-Rule" id="MF_00957"/>
    </source>
</evidence>
<comment type="caution">
    <text evidence="13">The sequence shown here is derived from an EMBL/GenBank/DDBJ whole genome shotgun (WGS) entry which is preliminary data.</text>
</comment>
<feature type="region of interest" description="Disordered" evidence="9">
    <location>
        <begin position="428"/>
        <end position="452"/>
    </location>
</feature>
<gene>
    <name evidence="7 13" type="primary">pcnB</name>
    <name evidence="13" type="ORF">ABVT43_05185</name>
</gene>
<organism evidence="13 14">
    <name type="scientific">Aliikangiella maris</name>
    <dbReference type="NCBI Taxonomy" id="3162458"/>
    <lineage>
        <taxon>Bacteria</taxon>
        <taxon>Pseudomonadati</taxon>
        <taxon>Pseudomonadota</taxon>
        <taxon>Gammaproteobacteria</taxon>
        <taxon>Oceanospirillales</taxon>
        <taxon>Pleioneaceae</taxon>
        <taxon>Aliikangiella</taxon>
    </lineage>
</organism>
<keyword evidence="3 7" id="KW-0547">Nucleotide-binding</keyword>
<reference evidence="13 14" key="1">
    <citation type="submission" date="2024-06" db="EMBL/GenBank/DDBJ databases">
        <authorList>
            <person name="Li F."/>
        </authorList>
    </citation>
    <scope>NUCLEOTIDE SEQUENCE [LARGE SCALE GENOMIC DNA]</scope>
    <source>
        <strain evidence="13 14">GXAS 311</strain>
    </source>
</reference>
<dbReference type="NCBIfam" id="TIGR01942">
    <property type="entry name" value="pcnB"/>
    <property type="match status" value="1"/>
</dbReference>
<dbReference type="PANTHER" id="PTHR43051">
    <property type="entry name" value="POLYNUCLEOTIDE ADENYLYLTRANSFERASE FAMILY PROTEIN"/>
    <property type="match status" value="1"/>
</dbReference>
<evidence type="ECO:0000256" key="6">
    <source>
        <dbReference type="ARBA" id="ARBA00023163"/>
    </source>
</evidence>
<dbReference type="Pfam" id="PF12627">
    <property type="entry name" value="PolyA_pol_RNAbd"/>
    <property type="match status" value="1"/>
</dbReference>
<evidence type="ECO:0000256" key="9">
    <source>
        <dbReference type="SAM" id="MobiDB-lite"/>
    </source>
</evidence>
<dbReference type="HAMAP" id="MF_00957">
    <property type="entry name" value="PolyA_pol"/>
    <property type="match status" value="1"/>
</dbReference>
<evidence type="ECO:0000256" key="8">
    <source>
        <dbReference type="RuleBase" id="RU003953"/>
    </source>
</evidence>
<evidence type="ECO:0000256" key="4">
    <source>
        <dbReference type="ARBA" id="ARBA00022840"/>
    </source>
</evidence>
<keyword evidence="6 7" id="KW-0804">Transcription</keyword>
<feature type="domain" description="Polymerase A arginine-rich C-terminal" evidence="11">
    <location>
        <begin position="327"/>
        <end position="442"/>
    </location>
</feature>
<dbReference type="InterPro" id="IPR025866">
    <property type="entry name" value="PolyA_pol_arg_C_dom"/>
</dbReference>
<dbReference type="Gene3D" id="3.30.460.10">
    <property type="entry name" value="Beta Polymerase, domain 2"/>
    <property type="match status" value="1"/>
</dbReference>
<feature type="active site" evidence="7">
    <location>
        <position position="152"/>
    </location>
</feature>
<accession>A0ABV2BRG7</accession>
<evidence type="ECO:0000259" key="11">
    <source>
        <dbReference type="Pfam" id="PF12626"/>
    </source>
</evidence>
<dbReference type="InterPro" id="IPR043519">
    <property type="entry name" value="NT_sf"/>
</dbReference>
<sequence length="452" mass="51968">MISKLWQRLRGKKSEDFTGTPLVIPRDQHNVSRKNISKNALKVLYKLNDAGYEAYLVGGSVRDILLGLSPKDFDVATNATPEQICQVFKNSRLIGRRFKLAHVVFGREVIEVATFRGHHGDGDTQHAQTSNKGMLVRDNVYGSLEEDAFRRDFTVNALYYSAKDFTVFDHTGGLADLQKRQLKLIGDPQTRYQEDPVRILRAIRLSCKLNLTIEPLTAAPIQKSAEMLGQISPARLWDECNKLFLSGHAYSIWQQMLHFGVMKYLFYQTDQYLKGADAALFNQFIESSLKNTDTRIKQQQPVTPAFLFAVFLWQPLQKETQVQIKKGVHTYEASQKAAIKVVDKQRSTIAIPKRFSTVAKEIWSLQYRLPNRKKRNVDSLIQHPRFRAAYDFLCLRAAGDAKLQEIANWWTSFQEASAPDKHQLIKQVNEGHSRSHKRKKRQNNYSRRARNN</sequence>
<evidence type="ECO:0000313" key="13">
    <source>
        <dbReference type="EMBL" id="MET1254514.1"/>
    </source>
</evidence>
<dbReference type="Pfam" id="PF12626">
    <property type="entry name" value="PolyA_pol_arg_C"/>
    <property type="match status" value="1"/>
</dbReference>
<dbReference type="RefSeq" id="WP_353874077.1">
    <property type="nucleotide sequence ID" value="NZ_JBEVCJ010000004.1"/>
</dbReference>
<evidence type="ECO:0000256" key="1">
    <source>
        <dbReference type="ARBA" id="ARBA00022664"/>
    </source>
</evidence>
<dbReference type="PANTHER" id="PTHR43051:SF1">
    <property type="entry name" value="POLYNUCLEOTIDE ADENYLYLTRANSFERASE FAMILY PROTEIN"/>
    <property type="match status" value="1"/>
</dbReference>
<proteinExistence type="inferred from homology"/>
<comment type="catalytic activity">
    <reaction evidence="7">
        <text>RNA(n) + ATP = RNA(n)-3'-adenine ribonucleotide + diphosphate</text>
        <dbReference type="Rhea" id="RHEA:11332"/>
        <dbReference type="Rhea" id="RHEA-COMP:14527"/>
        <dbReference type="Rhea" id="RHEA-COMP:17347"/>
        <dbReference type="ChEBI" id="CHEBI:30616"/>
        <dbReference type="ChEBI" id="CHEBI:33019"/>
        <dbReference type="ChEBI" id="CHEBI:140395"/>
        <dbReference type="ChEBI" id="CHEBI:173115"/>
        <dbReference type="EC" id="2.7.7.19"/>
    </reaction>
</comment>
<evidence type="ECO:0000259" key="12">
    <source>
        <dbReference type="Pfam" id="PF12627"/>
    </source>
</evidence>
<feature type="active site" evidence="7">
    <location>
        <position position="74"/>
    </location>
</feature>
<dbReference type="InterPro" id="IPR052191">
    <property type="entry name" value="tRNA_ntf/polyA_polymerase_I"/>
</dbReference>
<comment type="similarity">
    <text evidence="7 8">Belongs to the tRNA nucleotidyltransferase/poly(A) polymerase family.</text>
</comment>
<feature type="domain" description="Poly A polymerase head" evidence="10">
    <location>
        <begin position="54"/>
        <end position="182"/>
    </location>
</feature>
<evidence type="ECO:0000256" key="3">
    <source>
        <dbReference type="ARBA" id="ARBA00022741"/>
    </source>
</evidence>
<dbReference type="InterPro" id="IPR002646">
    <property type="entry name" value="PolA_pol_head_dom"/>
</dbReference>
<keyword evidence="14" id="KW-1185">Reference proteome</keyword>
<evidence type="ECO:0000256" key="5">
    <source>
        <dbReference type="ARBA" id="ARBA00022884"/>
    </source>
</evidence>
<keyword evidence="2 7" id="KW-0808">Transferase</keyword>
<keyword evidence="4 7" id="KW-0067">ATP-binding</keyword>
<dbReference type="Gene3D" id="1.10.3090.10">
    <property type="entry name" value="cca-adding enzyme, domain 2"/>
    <property type="match status" value="1"/>
</dbReference>
<feature type="compositionally biased region" description="Basic residues" evidence="9">
    <location>
        <begin position="434"/>
        <end position="452"/>
    </location>
</feature>
<dbReference type="InterPro" id="IPR032828">
    <property type="entry name" value="PolyA_RNA-bd"/>
</dbReference>
<dbReference type="GO" id="GO:1990817">
    <property type="term" value="F:poly(A) RNA polymerase activity"/>
    <property type="evidence" value="ECO:0007669"/>
    <property type="project" value="UniProtKB-EC"/>
</dbReference>
<evidence type="ECO:0000313" key="14">
    <source>
        <dbReference type="Proteomes" id="UP001548189"/>
    </source>
</evidence>
<dbReference type="EMBL" id="JBEVCJ010000004">
    <property type="protein sequence ID" value="MET1254514.1"/>
    <property type="molecule type" value="Genomic_DNA"/>
</dbReference>
<evidence type="ECO:0000256" key="2">
    <source>
        <dbReference type="ARBA" id="ARBA00022679"/>
    </source>
</evidence>
<evidence type="ECO:0000259" key="10">
    <source>
        <dbReference type="Pfam" id="PF01743"/>
    </source>
</evidence>
<feature type="active site" evidence="7">
    <location>
        <position position="72"/>
    </location>
</feature>
<dbReference type="SUPFAM" id="SSF81301">
    <property type="entry name" value="Nucleotidyltransferase"/>
    <property type="match status" value="1"/>
</dbReference>